<dbReference type="EMBL" id="JAGTJS010000005">
    <property type="protein sequence ID" value="KAH7268562.1"/>
    <property type="molecule type" value="Genomic_DNA"/>
</dbReference>
<dbReference type="AlphaFoldDB" id="A0A9P9KU31"/>
<gene>
    <name evidence="1" type="ORF">B0J15DRAFT_462567</name>
</gene>
<name>A0A9P9KU31_FUSSL</name>
<organism evidence="1 2">
    <name type="scientific">Fusarium solani</name>
    <name type="common">Filamentous fungus</name>
    <dbReference type="NCBI Taxonomy" id="169388"/>
    <lineage>
        <taxon>Eukaryota</taxon>
        <taxon>Fungi</taxon>
        <taxon>Dikarya</taxon>
        <taxon>Ascomycota</taxon>
        <taxon>Pezizomycotina</taxon>
        <taxon>Sordariomycetes</taxon>
        <taxon>Hypocreomycetidae</taxon>
        <taxon>Hypocreales</taxon>
        <taxon>Nectriaceae</taxon>
        <taxon>Fusarium</taxon>
        <taxon>Fusarium solani species complex</taxon>
    </lineage>
</organism>
<protein>
    <submittedName>
        <fullName evidence="1">Uncharacterized protein</fullName>
    </submittedName>
</protein>
<dbReference type="Proteomes" id="UP000736672">
    <property type="component" value="Unassembled WGS sequence"/>
</dbReference>
<proteinExistence type="predicted"/>
<comment type="caution">
    <text evidence="1">The sequence shown here is derived from an EMBL/GenBank/DDBJ whole genome shotgun (WGS) entry which is preliminary data.</text>
</comment>
<reference evidence="1" key="1">
    <citation type="journal article" date="2021" name="Nat. Commun.">
        <title>Genetic determinants of endophytism in the Arabidopsis root mycobiome.</title>
        <authorList>
            <person name="Mesny F."/>
            <person name="Miyauchi S."/>
            <person name="Thiergart T."/>
            <person name="Pickel B."/>
            <person name="Atanasova L."/>
            <person name="Karlsson M."/>
            <person name="Huettel B."/>
            <person name="Barry K.W."/>
            <person name="Haridas S."/>
            <person name="Chen C."/>
            <person name="Bauer D."/>
            <person name="Andreopoulos W."/>
            <person name="Pangilinan J."/>
            <person name="LaButti K."/>
            <person name="Riley R."/>
            <person name="Lipzen A."/>
            <person name="Clum A."/>
            <person name="Drula E."/>
            <person name="Henrissat B."/>
            <person name="Kohler A."/>
            <person name="Grigoriev I.V."/>
            <person name="Martin F.M."/>
            <person name="Hacquard S."/>
        </authorList>
    </citation>
    <scope>NUCLEOTIDE SEQUENCE</scope>
    <source>
        <strain evidence="1">FSSC 5 MPI-SDFR-AT-0091</strain>
    </source>
</reference>
<evidence type="ECO:0000313" key="1">
    <source>
        <dbReference type="EMBL" id="KAH7268562.1"/>
    </source>
</evidence>
<accession>A0A9P9KU31</accession>
<evidence type="ECO:0000313" key="2">
    <source>
        <dbReference type="Proteomes" id="UP000736672"/>
    </source>
</evidence>
<sequence length="176" mass="18785">MNITAGAVSVLHSSVTGVECRETDPGRFTSFYAMEEMEAQRSDLSLALDLTLRSLQLCELLGPGKFGCRVTQRQQLNHMLRALTFKLAFTGQTSSLKRGTHSISNIMGPPGKIAVPGIVIPVPLTQFGSAHHTSAGSAALNNSCTPQPCSSSTAWVDGTFMTAFPCDFDALTSFVD</sequence>
<keyword evidence="2" id="KW-1185">Reference proteome</keyword>